<dbReference type="Pfam" id="PF06629">
    <property type="entry name" value="MipA"/>
    <property type="match status" value="1"/>
</dbReference>
<gene>
    <name evidence="7" type="ORF">H2508_00535</name>
</gene>
<accession>A0A7W2YI31</accession>
<name>A0A7W2YI31_9GAMM</name>
<evidence type="ECO:0000256" key="3">
    <source>
        <dbReference type="ARBA" id="ARBA00022729"/>
    </source>
</evidence>
<proteinExistence type="inferred from homology"/>
<evidence type="ECO:0000256" key="1">
    <source>
        <dbReference type="ARBA" id="ARBA00004442"/>
    </source>
</evidence>
<keyword evidence="3" id="KW-0732">Signal</keyword>
<dbReference type="AlphaFoldDB" id="A0A7W2YI31"/>
<keyword evidence="6" id="KW-1133">Transmembrane helix</keyword>
<dbReference type="InterPro" id="IPR010583">
    <property type="entry name" value="MipA"/>
</dbReference>
<evidence type="ECO:0000256" key="4">
    <source>
        <dbReference type="ARBA" id="ARBA00023136"/>
    </source>
</evidence>
<dbReference type="RefSeq" id="WP_182168469.1">
    <property type="nucleotide sequence ID" value="NZ_JACFXU010000010.1"/>
</dbReference>
<keyword evidence="5" id="KW-0998">Cell outer membrane</keyword>
<keyword evidence="6" id="KW-0812">Transmembrane</keyword>
<dbReference type="PANTHER" id="PTHR38776">
    <property type="entry name" value="MLTA-INTERACTING PROTEIN-RELATED"/>
    <property type="match status" value="1"/>
</dbReference>
<comment type="subcellular location">
    <subcellularLocation>
        <location evidence="1">Cell outer membrane</location>
    </subcellularLocation>
</comment>
<dbReference type="Proteomes" id="UP000539350">
    <property type="component" value="Unassembled WGS sequence"/>
</dbReference>
<reference evidence="7 8" key="1">
    <citation type="submission" date="2020-07" db="EMBL/GenBank/DDBJ databases">
        <title>Halieaceae bacterium, F7430, whole genome shotgun sequencing project.</title>
        <authorList>
            <person name="Jiang S."/>
            <person name="Liu Z.W."/>
            <person name="Du Z.J."/>
        </authorList>
    </citation>
    <scope>NUCLEOTIDE SEQUENCE [LARGE SCALE GENOMIC DNA]</scope>
    <source>
        <strain evidence="7 8">F7430</strain>
    </source>
</reference>
<evidence type="ECO:0000256" key="5">
    <source>
        <dbReference type="ARBA" id="ARBA00023237"/>
    </source>
</evidence>
<sequence length="490" mass="55606">MKACLSIIWSELRGQLIASHFALLPIVSCLALVFFICPSSTYATNPVTEIHSGDVPKGMVALGAGWRFGDSPYRGIEHVGSSWHGGAYDLMPFYYYEGKWLFAHGSTAGIHLLERDKFKLDAVLSYRFDRLESELDNFFYTVQEREQTLESGLAGSVFGDWGELKLSILGDMMNHHNSYALDLTYRYKWHSGKWSFSPFASVIYHDSELSNYYYGVSAEEAREDLAQYKAGDAAFVRLGINTSYSWSKRMRVFANFSLDQLDSTVRNSPLVDSDFIPQAMLGFAYGFGTTIGDDKNFRRKPDLDKWWSWRINYGQTVENSFIATHQGNIQKNKDVDTSLLGLTLGRLILDGERADFWAKVSLNRRFEQDHQSDFFEINAYVMAMGSGYSAWSNKELFRYGFGFGFSYADSVPMVEQLKQQERGKNSSHFLNYLEAQLDFPLRNLFGDSFLKDCYAGLTLVHRSGIFGRVDIIGNVAGGSDVLSTHLECKR</sequence>
<evidence type="ECO:0000313" key="7">
    <source>
        <dbReference type="EMBL" id="MBA6411605.1"/>
    </source>
</evidence>
<organism evidence="7 8">
    <name type="scientific">Sediminihaliea albiluteola</name>
    <dbReference type="NCBI Taxonomy" id="2758564"/>
    <lineage>
        <taxon>Bacteria</taxon>
        <taxon>Pseudomonadati</taxon>
        <taxon>Pseudomonadota</taxon>
        <taxon>Gammaproteobacteria</taxon>
        <taxon>Cellvibrionales</taxon>
        <taxon>Halieaceae</taxon>
        <taxon>Sediminihaliea</taxon>
    </lineage>
</organism>
<keyword evidence="8" id="KW-1185">Reference proteome</keyword>
<evidence type="ECO:0000256" key="2">
    <source>
        <dbReference type="ARBA" id="ARBA00005722"/>
    </source>
</evidence>
<protein>
    <submittedName>
        <fullName evidence="7">MipA/OmpV family protein</fullName>
    </submittedName>
</protein>
<dbReference type="GO" id="GO:0009279">
    <property type="term" value="C:cell outer membrane"/>
    <property type="evidence" value="ECO:0007669"/>
    <property type="project" value="UniProtKB-SubCell"/>
</dbReference>
<keyword evidence="4 6" id="KW-0472">Membrane</keyword>
<dbReference type="PANTHER" id="PTHR38776:SF1">
    <property type="entry name" value="MLTA-INTERACTING PROTEIN-RELATED"/>
    <property type="match status" value="1"/>
</dbReference>
<comment type="caution">
    <text evidence="7">The sequence shown here is derived from an EMBL/GenBank/DDBJ whole genome shotgun (WGS) entry which is preliminary data.</text>
</comment>
<comment type="similarity">
    <text evidence="2">Belongs to the MipA/OmpV family.</text>
</comment>
<dbReference type="EMBL" id="JACFXU010000010">
    <property type="protein sequence ID" value="MBA6411605.1"/>
    <property type="molecule type" value="Genomic_DNA"/>
</dbReference>
<evidence type="ECO:0000313" key="8">
    <source>
        <dbReference type="Proteomes" id="UP000539350"/>
    </source>
</evidence>
<feature type="transmembrane region" description="Helical" evidence="6">
    <location>
        <begin position="16"/>
        <end position="36"/>
    </location>
</feature>
<evidence type="ECO:0000256" key="6">
    <source>
        <dbReference type="SAM" id="Phobius"/>
    </source>
</evidence>